<dbReference type="EMBL" id="JPKY01000003">
    <property type="protein sequence ID" value="KFH48460.1"/>
    <property type="molecule type" value="Genomic_DNA"/>
</dbReference>
<dbReference type="InterPro" id="IPR027417">
    <property type="entry name" value="P-loop_NTPase"/>
</dbReference>
<dbReference type="InterPro" id="IPR031350">
    <property type="entry name" value="Goodbye_dom"/>
</dbReference>
<feature type="region of interest" description="Disordered" evidence="2">
    <location>
        <begin position="348"/>
        <end position="371"/>
    </location>
</feature>
<feature type="domain" description="Fungal STAND N-terminal Goodbye" evidence="3">
    <location>
        <begin position="27"/>
        <end position="143"/>
    </location>
</feature>
<keyword evidence="1" id="KW-0677">Repeat</keyword>
<comment type="caution">
    <text evidence="5">The sequence shown here is derived from an EMBL/GenBank/DDBJ whole genome shotgun (WGS) entry which is preliminary data.</text>
</comment>
<evidence type="ECO:0000313" key="5">
    <source>
        <dbReference type="EMBL" id="KFH48460.1"/>
    </source>
</evidence>
<evidence type="ECO:0000313" key="6">
    <source>
        <dbReference type="Proteomes" id="UP000029964"/>
    </source>
</evidence>
<feature type="compositionally biased region" description="Basic and acidic residues" evidence="2">
    <location>
        <begin position="282"/>
        <end position="299"/>
    </location>
</feature>
<keyword evidence="6" id="KW-1185">Reference proteome</keyword>
<feature type="compositionally biased region" description="Basic and acidic residues" evidence="2">
    <location>
        <begin position="1411"/>
        <end position="1434"/>
    </location>
</feature>
<dbReference type="OrthoDB" id="448455at2759"/>
<feature type="region of interest" description="Disordered" evidence="2">
    <location>
        <begin position="282"/>
        <end position="306"/>
    </location>
</feature>
<evidence type="ECO:0000259" key="3">
    <source>
        <dbReference type="Pfam" id="PF17109"/>
    </source>
</evidence>
<dbReference type="Pfam" id="PF24883">
    <property type="entry name" value="NPHP3_N"/>
    <property type="match status" value="1"/>
</dbReference>
<name>A0A086TGH8_HAPC1</name>
<dbReference type="InterPro" id="IPR011990">
    <property type="entry name" value="TPR-like_helical_dom_sf"/>
</dbReference>
<dbReference type="SUPFAM" id="SSF52540">
    <property type="entry name" value="P-loop containing nucleoside triphosphate hydrolases"/>
    <property type="match status" value="1"/>
</dbReference>
<dbReference type="InterPro" id="IPR056884">
    <property type="entry name" value="NPHP3-like_N"/>
</dbReference>
<protein>
    <submittedName>
        <fullName evidence="5">Uncharacterized protein</fullName>
    </submittedName>
</protein>
<sequence>MAAETTIEKPPLLDSIKDDDRDVSDLWRDALKKYQGIVGFSLEPKFESVDAMVSFGVNEMNNFHKFRHNEKKVDKLRTLFAANVDFIEAGTQQLLSAATPAFPPAAAIGTAVTFMLSACRQVSADYDVVVVFFEDMNAFLQRIVILETRMPRHKAYQNCLMDVFTSFLTMCGFAHKYIELGRFTDQISEKWVQNLVFGEDSELGGARKDMDTRLARLQSATEFAILGNTEEIQRMSLELKRNQESHAELLQQQSKALGSIQDDTEHIRNDMSKLLAALKEQKSQAGRDQKKVMTTEHGKPPSAKRIRNTMPSVEGEIHEYHILKETLVPDTCTWIFSERQWTDWLSSYESHDDGREEPESEPQPQPGREAHGSHRILALTGEPGMGKSHMAAIIFDKLWEKAAQDKTKHTCASHFYFRENHQSLSIVKNAVITIINQVAEQSGALCERINEEYLKDEVVMDLSNWKDLANNLLAACFLPDSKYRLYLVLDGVDELSDWQALKDFLGIIKERRLNISIVVTGRPSILPAISDASIPVVNIEVTKQKQMDDFKSFVWSRINSLSPLKSFGRYVKQSVADKVVQVSPNMLYAEHLLSRWNSLRREGAILRSLNKALPSSLHEVYELRLDDCFRRTETRHHHLLKLTLHLVAYAFRSLNLDEVTSLLRQLTKDPDFEVDEIPEAFTYFLRVGDPGSDAEARASARSMGGWQTSVKDLEKGTGAAAGNPENIYNDGTLPVKFQERSMRSFFRHESSTNDGRHWAPSEAHRQIFLTAASLARPVDGVDAAKLRFWFQKYATHYVFSHWRQIEPSEHSLEEQAEVMQALWSLLTSQHNYAFMVEWNGSRYADIFGTGCFDNIRQWAALLSSGDDGSGAGVELDEAAGEWWRGLAGDNHKQALLPMAKAHLDRIHKSVANPQSLSSFQCLKNALETSGLTILLRGQGAKNFPTVATGVDCDGDQQSSLTDRRASLGIPGLFDMDMDGLAYHAIADLLLHFNQRAPAEEMCSKALELLDETKALEQFKARVLMAKILLKRGHTRKAYELITSISDNLDIEGIPPVVKRDALVTKARIEFRRHDRAGAAKSYAEARAVDPSNLTAGDILEEELDINYEDYKEEEYRGAIATLKAWTPLERLAFLAWDYEDMADSRHDMLLNAAATTGEVDYMIGVYEEAIKYLDNVNAGAPLRLWLAQLYLHVTEDLNRARNVLDEILGSTSTGWPYAVTDETPDYTLEKALSVQSNVLFQLFMASGDPVVKRELLESAKGLITKPLALAVAPDSDTFILDYRINVARMHLKMGPAEEFQKLMQKIIDACIEALADKVGWNDSDNLVSLGQALFILAKAVPDGEELIRVAKIFSSAQFSRLSSSSMSDDNWESGSESDSGSDTESDYSDGSDESDGSEGGSESGSIEEGATGERDKGDAQEIVDGKEGDEKTPTLDEGDIGDPDQVEWGCDGQCIPTLTYAAWEGRIAYQCHTCMAFLCPRCYEALIAHNCGETPIRGKKYCGKDHEYIKLPLEGWRGIKDGNIRMDGEEDIPFADLLKKVKDDLCKKAWDSFWRGE</sequence>
<gene>
    <name evidence="5" type="ORF">ACRE_007150</name>
</gene>
<feature type="region of interest" description="Disordered" evidence="2">
    <location>
        <begin position="1363"/>
        <end position="1443"/>
    </location>
</feature>
<dbReference type="PANTHER" id="PTHR10039">
    <property type="entry name" value="AMELOGENIN"/>
    <property type="match status" value="1"/>
</dbReference>
<dbReference type="STRING" id="857340.A0A086TGH8"/>
<dbReference type="Gene3D" id="3.40.50.300">
    <property type="entry name" value="P-loop containing nucleotide triphosphate hydrolases"/>
    <property type="match status" value="1"/>
</dbReference>
<feature type="compositionally biased region" description="Low complexity" evidence="2">
    <location>
        <begin position="1363"/>
        <end position="1378"/>
    </location>
</feature>
<dbReference type="HOGENOM" id="CLU_002382_0_0_1"/>
<dbReference type="Gene3D" id="1.25.40.10">
    <property type="entry name" value="Tetratricopeptide repeat domain"/>
    <property type="match status" value="1"/>
</dbReference>
<dbReference type="PANTHER" id="PTHR10039:SF17">
    <property type="entry name" value="FUNGAL STAND N-TERMINAL GOODBYE DOMAIN-CONTAINING PROTEIN-RELATED"/>
    <property type="match status" value="1"/>
</dbReference>
<reference evidence="6" key="1">
    <citation type="journal article" date="2014" name="Genome Announc.">
        <title>Genome sequence and annotation of Acremonium chrysogenum, producer of the beta-lactam antibiotic cephalosporin C.</title>
        <authorList>
            <person name="Terfehr D."/>
            <person name="Dahlmann T.A."/>
            <person name="Specht T."/>
            <person name="Zadra I."/>
            <person name="Kuernsteiner H."/>
            <person name="Kueck U."/>
        </authorList>
    </citation>
    <scope>NUCLEOTIDE SEQUENCE [LARGE SCALE GENOMIC DNA]</scope>
    <source>
        <strain evidence="6">ATCC 11550 / CBS 779.69 / DSM 880 / IAM 14645 / JCM 23072 / IMI 49137</strain>
    </source>
</reference>
<feature type="domain" description="Nephrocystin 3-like N-terminal" evidence="4">
    <location>
        <begin position="371"/>
        <end position="522"/>
    </location>
</feature>
<evidence type="ECO:0000256" key="2">
    <source>
        <dbReference type="SAM" id="MobiDB-lite"/>
    </source>
</evidence>
<proteinExistence type="predicted"/>
<dbReference type="Proteomes" id="UP000029964">
    <property type="component" value="Unassembled WGS sequence"/>
</dbReference>
<organism evidence="5 6">
    <name type="scientific">Hapsidospora chrysogenum (strain ATCC 11550 / CBS 779.69 / DSM 880 / IAM 14645 / JCM 23072 / IMI 49137)</name>
    <name type="common">Acremonium chrysogenum</name>
    <dbReference type="NCBI Taxonomy" id="857340"/>
    <lineage>
        <taxon>Eukaryota</taxon>
        <taxon>Fungi</taxon>
        <taxon>Dikarya</taxon>
        <taxon>Ascomycota</taxon>
        <taxon>Pezizomycotina</taxon>
        <taxon>Sordariomycetes</taxon>
        <taxon>Hypocreomycetidae</taxon>
        <taxon>Hypocreales</taxon>
        <taxon>Bionectriaceae</taxon>
        <taxon>Hapsidospora</taxon>
    </lineage>
</organism>
<feature type="compositionally biased region" description="Acidic residues" evidence="2">
    <location>
        <begin position="1379"/>
        <end position="1396"/>
    </location>
</feature>
<dbReference type="SUPFAM" id="SSF48452">
    <property type="entry name" value="TPR-like"/>
    <property type="match status" value="1"/>
</dbReference>
<evidence type="ECO:0000259" key="4">
    <source>
        <dbReference type="Pfam" id="PF24883"/>
    </source>
</evidence>
<accession>A0A086TGH8</accession>
<evidence type="ECO:0000256" key="1">
    <source>
        <dbReference type="ARBA" id="ARBA00022737"/>
    </source>
</evidence>
<dbReference type="Pfam" id="PF17109">
    <property type="entry name" value="Goodbye"/>
    <property type="match status" value="1"/>
</dbReference>